<dbReference type="GO" id="GO:0042597">
    <property type="term" value="C:periplasmic space"/>
    <property type="evidence" value="ECO:0007669"/>
    <property type="project" value="UniProtKB-SubCell"/>
</dbReference>
<gene>
    <name evidence="5" type="ORF">GCM10007890_11470</name>
</gene>
<organism evidence="5 6">
    <name type="scientific">Methylobacterium tardum</name>
    <dbReference type="NCBI Taxonomy" id="374432"/>
    <lineage>
        <taxon>Bacteria</taxon>
        <taxon>Pseudomonadati</taxon>
        <taxon>Pseudomonadota</taxon>
        <taxon>Alphaproteobacteria</taxon>
        <taxon>Hyphomicrobiales</taxon>
        <taxon>Methylobacteriaceae</taxon>
        <taxon>Methylobacterium</taxon>
    </lineage>
</organism>
<dbReference type="Pfam" id="PF13416">
    <property type="entry name" value="SBP_bac_8"/>
    <property type="match status" value="1"/>
</dbReference>
<comment type="subcellular location">
    <subcellularLocation>
        <location evidence="1">Periplasm</location>
    </subcellularLocation>
</comment>
<reference evidence="6" key="1">
    <citation type="journal article" date="2019" name="Int. J. Syst. Evol. Microbiol.">
        <title>The Global Catalogue of Microorganisms (GCM) 10K type strain sequencing project: providing services to taxonomists for standard genome sequencing and annotation.</title>
        <authorList>
            <consortium name="The Broad Institute Genomics Platform"/>
            <consortium name="The Broad Institute Genome Sequencing Center for Infectious Disease"/>
            <person name="Wu L."/>
            <person name="Ma J."/>
        </authorList>
    </citation>
    <scope>NUCLEOTIDE SEQUENCE [LARGE SCALE GENOMIC DNA]</scope>
    <source>
        <strain evidence="6">NBRC 103632</strain>
    </source>
</reference>
<dbReference type="PANTHER" id="PTHR43649:SF12">
    <property type="entry name" value="DIACETYLCHITOBIOSE BINDING PROTEIN DASA"/>
    <property type="match status" value="1"/>
</dbReference>
<comment type="caution">
    <text evidence="5">The sequence shown here is derived from an EMBL/GenBank/DDBJ whole genome shotgun (WGS) entry which is preliminary data.</text>
</comment>
<keyword evidence="4" id="KW-0732">Signal</keyword>
<dbReference type="Proteomes" id="UP001157440">
    <property type="component" value="Unassembled WGS sequence"/>
</dbReference>
<dbReference type="RefSeq" id="WP_238196879.1">
    <property type="nucleotide sequence ID" value="NZ_BPQZ01000014.1"/>
</dbReference>
<evidence type="ECO:0000256" key="4">
    <source>
        <dbReference type="SAM" id="SignalP"/>
    </source>
</evidence>
<evidence type="ECO:0000256" key="2">
    <source>
        <dbReference type="ARBA" id="ARBA00008520"/>
    </source>
</evidence>
<accession>A0AA37TC37</accession>
<evidence type="ECO:0000313" key="5">
    <source>
        <dbReference type="EMBL" id="GLS69135.1"/>
    </source>
</evidence>
<dbReference type="Gene3D" id="3.40.190.10">
    <property type="entry name" value="Periplasmic binding protein-like II"/>
    <property type="match status" value="2"/>
</dbReference>
<dbReference type="PANTHER" id="PTHR43649">
    <property type="entry name" value="ARABINOSE-BINDING PROTEIN-RELATED"/>
    <property type="match status" value="1"/>
</dbReference>
<keyword evidence="3" id="KW-0574">Periplasm</keyword>
<keyword evidence="6" id="KW-1185">Reference proteome</keyword>
<evidence type="ECO:0000313" key="6">
    <source>
        <dbReference type="Proteomes" id="UP001157440"/>
    </source>
</evidence>
<dbReference type="SUPFAM" id="SSF53850">
    <property type="entry name" value="Periplasmic binding protein-like II"/>
    <property type="match status" value="1"/>
</dbReference>
<feature type="chain" id="PRO_5041450226" evidence="4">
    <location>
        <begin position="25"/>
        <end position="428"/>
    </location>
</feature>
<sequence>MPRAGLGLAFTFGAGLLAAGTAVAAEPVQITMWSNWPDEPAKKDWVAARVREFEATNKQCAVKLSFIPKADIYTQAKSAVRTGQAPDVFYLEPDQPEFLAGGFLEPLDGHVDLAKFEDWAKPAWTYKGKVYGLPVEAYTVELYYNKDLVKKVGVEVPPSYQLTQAGFADLVRKGAAAGITPVSQGVGDRPFPGGLLLFESLLRKLGTEDYGKLLNGTLSFKDPRVQEVMTWFKGLVDAGAYPKSFATLKLGESHYYFYQKPGALTFPDPSWFTGRAFASPESGGMPANFPLGIMQFPAMDDGKCPTCKTLAVAGSFVMYARGKNKPCAGALLDSMATAGNGDKWMEQVSLQTGLKSDPAKINSSHAEYFAELNARNKGATYFFGTPLLYYRSKCAETYTQVMNNAFPAGLIGVAEAADKMDAACRKGS</sequence>
<dbReference type="InterPro" id="IPR006059">
    <property type="entry name" value="SBP"/>
</dbReference>
<comment type="similarity">
    <text evidence="2">Belongs to the bacterial solute-binding protein 1 family.</text>
</comment>
<dbReference type="EMBL" id="BSPL01000010">
    <property type="protein sequence ID" value="GLS69135.1"/>
    <property type="molecule type" value="Genomic_DNA"/>
</dbReference>
<feature type="signal peptide" evidence="4">
    <location>
        <begin position="1"/>
        <end position="24"/>
    </location>
</feature>
<dbReference type="InterPro" id="IPR050490">
    <property type="entry name" value="Bact_solute-bd_prot1"/>
</dbReference>
<dbReference type="AlphaFoldDB" id="A0AA37TC37"/>
<protein>
    <submittedName>
        <fullName evidence="5">ABC transporter substrate-binding protein</fullName>
    </submittedName>
</protein>
<proteinExistence type="inferred from homology"/>
<evidence type="ECO:0000256" key="3">
    <source>
        <dbReference type="ARBA" id="ARBA00022764"/>
    </source>
</evidence>
<name>A0AA37TC37_9HYPH</name>
<evidence type="ECO:0000256" key="1">
    <source>
        <dbReference type="ARBA" id="ARBA00004418"/>
    </source>
</evidence>